<name>A0A251SIT2_HELAN</name>
<organism evidence="2 3">
    <name type="scientific">Helianthus annuus</name>
    <name type="common">Common sunflower</name>
    <dbReference type="NCBI Taxonomy" id="4232"/>
    <lineage>
        <taxon>Eukaryota</taxon>
        <taxon>Viridiplantae</taxon>
        <taxon>Streptophyta</taxon>
        <taxon>Embryophyta</taxon>
        <taxon>Tracheophyta</taxon>
        <taxon>Spermatophyta</taxon>
        <taxon>Magnoliopsida</taxon>
        <taxon>eudicotyledons</taxon>
        <taxon>Gunneridae</taxon>
        <taxon>Pentapetalae</taxon>
        <taxon>asterids</taxon>
        <taxon>campanulids</taxon>
        <taxon>Asterales</taxon>
        <taxon>Asteraceae</taxon>
        <taxon>Asteroideae</taxon>
        <taxon>Heliantheae alliance</taxon>
        <taxon>Heliantheae</taxon>
        <taxon>Helianthus</taxon>
    </lineage>
</organism>
<sequence length="59" mass="7007">MHFARSRAANSFFNFFLFASYHHRTFGRSDQPHTHFLYVSLRLNVQTALRRPDLIPLTV</sequence>
<dbReference type="Gramene" id="mRNA:HanXRQr2_Chr11g0491921">
    <property type="protein sequence ID" value="mRNA:HanXRQr2_Chr11g0491921"/>
    <property type="gene ID" value="HanXRQr2_Chr11g0491921"/>
</dbReference>
<protein>
    <submittedName>
        <fullName evidence="2">Uncharacterized protein</fullName>
    </submittedName>
</protein>
<evidence type="ECO:0000313" key="3">
    <source>
        <dbReference type="Proteomes" id="UP000215914"/>
    </source>
</evidence>
<evidence type="ECO:0000313" key="2">
    <source>
        <dbReference type="EMBL" id="OTF98442.1"/>
    </source>
</evidence>
<reference evidence="2" key="2">
    <citation type="submission" date="2017-02" db="EMBL/GenBank/DDBJ databases">
        <title>Sunflower complete genome.</title>
        <authorList>
            <person name="Langlade N."/>
            <person name="Munos S."/>
        </authorList>
    </citation>
    <scope>NUCLEOTIDE SEQUENCE [LARGE SCALE GENOMIC DNA]</scope>
    <source>
        <tissue evidence="2">Leaves</tissue>
    </source>
</reference>
<gene>
    <name evidence="2" type="ORF">HannXRQ_Chr14g0445651</name>
    <name evidence="1" type="ORF">HanXRQr2_Chr11g0491921</name>
</gene>
<proteinExistence type="predicted"/>
<keyword evidence="3" id="KW-1185">Reference proteome</keyword>
<dbReference type="InParanoid" id="A0A251SIT2"/>
<dbReference type="EMBL" id="CM007903">
    <property type="protein sequence ID" value="OTF98442.1"/>
    <property type="molecule type" value="Genomic_DNA"/>
</dbReference>
<dbReference type="AlphaFoldDB" id="A0A251SIT2"/>
<reference evidence="1 3" key="1">
    <citation type="journal article" date="2017" name="Nature">
        <title>The sunflower genome provides insights into oil metabolism, flowering and Asterid evolution.</title>
        <authorList>
            <person name="Badouin H."/>
            <person name="Gouzy J."/>
            <person name="Grassa C.J."/>
            <person name="Murat F."/>
            <person name="Staton S.E."/>
            <person name="Cottret L."/>
            <person name="Lelandais-Briere C."/>
            <person name="Owens G.L."/>
            <person name="Carrere S."/>
            <person name="Mayjonade B."/>
            <person name="Legrand L."/>
            <person name="Gill N."/>
            <person name="Kane N.C."/>
            <person name="Bowers J.E."/>
            <person name="Hubner S."/>
            <person name="Bellec A."/>
            <person name="Berard A."/>
            <person name="Berges H."/>
            <person name="Blanchet N."/>
            <person name="Boniface M.C."/>
            <person name="Brunel D."/>
            <person name="Catrice O."/>
            <person name="Chaidir N."/>
            <person name="Claudel C."/>
            <person name="Donnadieu C."/>
            <person name="Faraut T."/>
            <person name="Fievet G."/>
            <person name="Helmstetter N."/>
            <person name="King M."/>
            <person name="Knapp S.J."/>
            <person name="Lai Z."/>
            <person name="Le Paslier M.C."/>
            <person name="Lippi Y."/>
            <person name="Lorenzon L."/>
            <person name="Mandel J.R."/>
            <person name="Marage G."/>
            <person name="Marchand G."/>
            <person name="Marquand E."/>
            <person name="Bret-Mestries E."/>
            <person name="Morien E."/>
            <person name="Nambeesan S."/>
            <person name="Nguyen T."/>
            <person name="Pegot-Espagnet P."/>
            <person name="Pouilly N."/>
            <person name="Raftis F."/>
            <person name="Sallet E."/>
            <person name="Schiex T."/>
            <person name="Thomas J."/>
            <person name="Vandecasteele C."/>
            <person name="Vares D."/>
            <person name="Vear F."/>
            <person name="Vautrin S."/>
            <person name="Crespi M."/>
            <person name="Mangin B."/>
            <person name="Burke J.M."/>
            <person name="Salse J."/>
            <person name="Munos S."/>
            <person name="Vincourt P."/>
            <person name="Rieseberg L.H."/>
            <person name="Langlade N.B."/>
        </authorList>
    </citation>
    <scope>NUCLEOTIDE SEQUENCE [LARGE SCALE GENOMIC DNA]</scope>
    <source>
        <strain evidence="3">cv. SF193</strain>
        <tissue evidence="1">Leaves</tissue>
    </source>
</reference>
<evidence type="ECO:0000313" key="1">
    <source>
        <dbReference type="EMBL" id="KAF5782131.1"/>
    </source>
</evidence>
<dbReference type="Proteomes" id="UP000215914">
    <property type="component" value="Chromosome 14"/>
</dbReference>
<dbReference type="EMBL" id="MNCJ02000326">
    <property type="protein sequence ID" value="KAF5782131.1"/>
    <property type="molecule type" value="Genomic_DNA"/>
</dbReference>
<reference evidence="1" key="3">
    <citation type="submission" date="2020-06" db="EMBL/GenBank/DDBJ databases">
        <title>Helianthus annuus Genome sequencing and assembly Release 2.</title>
        <authorList>
            <person name="Gouzy J."/>
            <person name="Langlade N."/>
            <person name="Munos S."/>
        </authorList>
    </citation>
    <scope>NUCLEOTIDE SEQUENCE</scope>
    <source>
        <tissue evidence="1">Leaves</tissue>
    </source>
</reference>
<accession>A0A251SIT2</accession>